<dbReference type="InterPro" id="IPR028976">
    <property type="entry name" value="CheC-like_sf"/>
</dbReference>
<accession>A0AAU6W5I0</accession>
<dbReference type="Gene3D" id="3.40.1550.10">
    <property type="entry name" value="CheC-like"/>
    <property type="match status" value="1"/>
</dbReference>
<dbReference type="Pfam" id="PF02154">
    <property type="entry name" value="FliM"/>
    <property type="match status" value="1"/>
</dbReference>
<dbReference type="GO" id="GO:0003774">
    <property type="term" value="F:cytoskeletal motor activity"/>
    <property type="evidence" value="ECO:0007669"/>
    <property type="project" value="InterPro"/>
</dbReference>
<dbReference type="GO" id="GO:0009425">
    <property type="term" value="C:bacterial-type flagellum basal body"/>
    <property type="evidence" value="ECO:0007669"/>
    <property type="project" value="InterPro"/>
</dbReference>
<proteinExistence type="predicted"/>
<evidence type="ECO:0000313" key="2">
    <source>
        <dbReference type="EMBL" id="XAJ80944.1"/>
    </source>
</evidence>
<dbReference type="GO" id="GO:0006935">
    <property type="term" value="P:chemotaxis"/>
    <property type="evidence" value="ECO:0007669"/>
    <property type="project" value="UniProtKB-KW"/>
</dbReference>
<evidence type="ECO:0000256" key="1">
    <source>
        <dbReference type="ARBA" id="ARBA00022500"/>
    </source>
</evidence>
<protein>
    <recommendedName>
        <fullName evidence="3">Flagellar motor switch protein FliM</fullName>
    </recommendedName>
</protein>
<organism evidence="2">
    <name type="scientific">Buchnera aphidicola</name>
    <name type="common">Aphis aurantii</name>
    <dbReference type="NCBI Taxonomy" id="1470492"/>
    <lineage>
        <taxon>Bacteria</taxon>
        <taxon>Pseudomonadati</taxon>
        <taxon>Pseudomonadota</taxon>
        <taxon>Gammaproteobacteria</taxon>
        <taxon>Enterobacterales</taxon>
        <taxon>Erwiniaceae</taxon>
        <taxon>Buchnera</taxon>
    </lineage>
</organism>
<keyword evidence="1" id="KW-0145">Chemotaxis</keyword>
<dbReference type="AlphaFoldDB" id="A0AAU6W5I0"/>
<dbReference type="RefSeq" id="WP_348769477.1">
    <property type="nucleotide sequence ID" value="NZ_CP135018.1"/>
</dbReference>
<dbReference type="EMBL" id="CP135018">
    <property type="protein sequence ID" value="XAJ80944.1"/>
    <property type="molecule type" value="Genomic_DNA"/>
</dbReference>
<reference evidence="2" key="1">
    <citation type="submission" date="2024-06" db="EMBL/GenBank/DDBJ databases">
        <title>Unveiling Genomic Reduction in Obligate Endosymbionts Buchnera of Aphids: Insights from Phylogenomic Comparative Analysis with Novel Genome Data and Co-obligate Endosymbionts.</title>
        <authorList>
            <person name="Lu C."/>
            <person name="Zou T."/>
            <person name="Liu Q."/>
            <person name="Huang X."/>
        </authorList>
    </citation>
    <scope>NUCLEOTIDE SEQUENCE</scope>
    <source>
        <strain evidence="2">Aphau13</strain>
    </source>
</reference>
<evidence type="ECO:0008006" key="3">
    <source>
        <dbReference type="Google" id="ProtNLM"/>
    </source>
</evidence>
<name>A0AAU6W5I0_9GAMM</name>
<dbReference type="GO" id="GO:0071973">
    <property type="term" value="P:bacterial-type flagellum-dependent cell motility"/>
    <property type="evidence" value="ECO:0007669"/>
    <property type="project" value="InterPro"/>
</dbReference>
<sequence length="303" mass="35981">MGESTCVKEKINNILSINDIKILEKINKKFSNKIIVHFSDFIKHHTKLNFFSININTYTHNDKYIKYLLFNEIEILNSKKRSFIFFSDNLLSVLIDLLFGGNGISTEKINKVRNITYIEKITTQKMLKLILNVYCLFFKQHFSIDLNIINTKIFKIEKLFFQKENYISNYFDFSINGINVFFSILLPISIIKKKFKEIIFNKIDKKSLIKNINLQKNIPIINLYNIELDIIVKLITLVKTKYNSLSIGDVLMVENPNKVISWIEKIPMFFGCYKNFDEKSVVFLRKFIYKNLDINEYKEFFNE</sequence>
<dbReference type="InterPro" id="IPR001689">
    <property type="entry name" value="Flag_FliM"/>
</dbReference>
<gene>
    <name evidence="2" type="ORF">RJT31_00400</name>
</gene>